<organism evidence="2 3">
    <name type="scientific">Aphanomyces astaci</name>
    <name type="common">Crayfish plague agent</name>
    <dbReference type="NCBI Taxonomy" id="112090"/>
    <lineage>
        <taxon>Eukaryota</taxon>
        <taxon>Sar</taxon>
        <taxon>Stramenopiles</taxon>
        <taxon>Oomycota</taxon>
        <taxon>Saprolegniomycetes</taxon>
        <taxon>Saprolegniales</taxon>
        <taxon>Verrucalvaceae</taxon>
        <taxon>Aphanomyces</taxon>
    </lineage>
</organism>
<feature type="region of interest" description="Disordered" evidence="1">
    <location>
        <begin position="81"/>
        <end position="116"/>
    </location>
</feature>
<protein>
    <recommendedName>
        <fullName evidence="4">Tc1-like transposase DDE domain-containing protein</fullName>
    </recommendedName>
</protein>
<dbReference type="Gene3D" id="3.30.420.10">
    <property type="entry name" value="Ribonuclease H-like superfamily/Ribonuclease H"/>
    <property type="match status" value="1"/>
</dbReference>
<feature type="compositionally biased region" description="Acidic residues" evidence="1">
    <location>
        <begin position="82"/>
        <end position="98"/>
    </location>
</feature>
<dbReference type="EMBL" id="VJMI01021055">
    <property type="protein sequence ID" value="KAF0702655.1"/>
    <property type="molecule type" value="Genomic_DNA"/>
</dbReference>
<proteinExistence type="predicted"/>
<evidence type="ECO:0000313" key="2">
    <source>
        <dbReference type="EMBL" id="KAF0702655.1"/>
    </source>
</evidence>
<accession>A0A6A4YUZ8</accession>
<dbReference type="Proteomes" id="UP000469452">
    <property type="component" value="Unassembled WGS sequence"/>
</dbReference>
<dbReference type="GO" id="GO:0003676">
    <property type="term" value="F:nucleic acid binding"/>
    <property type="evidence" value="ECO:0007669"/>
    <property type="project" value="InterPro"/>
</dbReference>
<dbReference type="AlphaFoldDB" id="A0A6A4YUZ8"/>
<reference evidence="2 3" key="1">
    <citation type="submission" date="2019-06" db="EMBL/GenBank/DDBJ databases">
        <title>Genomics analysis of Aphanomyces spp. identifies a new class of oomycete effector associated with host adaptation.</title>
        <authorList>
            <person name="Gaulin E."/>
        </authorList>
    </citation>
    <scope>NUCLEOTIDE SEQUENCE [LARGE SCALE GENOMIC DNA]</scope>
    <source>
        <strain evidence="2 3">E</strain>
    </source>
</reference>
<dbReference type="VEuPathDB" id="FungiDB:H257_11381"/>
<dbReference type="PANTHER" id="PTHR33939">
    <property type="entry name" value="PROTEIN CBG22215"/>
    <property type="match status" value="1"/>
</dbReference>
<comment type="caution">
    <text evidence="2">The sequence shown here is derived from an EMBL/GenBank/DDBJ whole genome shotgun (WGS) entry which is preliminary data.</text>
</comment>
<evidence type="ECO:0000256" key="1">
    <source>
        <dbReference type="SAM" id="MobiDB-lite"/>
    </source>
</evidence>
<dbReference type="InterPro" id="IPR036397">
    <property type="entry name" value="RNaseH_sf"/>
</dbReference>
<feature type="compositionally biased region" description="Low complexity" evidence="1">
    <location>
        <begin position="99"/>
        <end position="116"/>
    </location>
</feature>
<evidence type="ECO:0000313" key="3">
    <source>
        <dbReference type="Proteomes" id="UP000469452"/>
    </source>
</evidence>
<gene>
    <name evidence="2" type="ORF">AaE_015801</name>
</gene>
<evidence type="ECO:0008006" key="4">
    <source>
        <dbReference type="Google" id="ProtNLM"/>
    </source>
</evidence>
<dbReference type="PANTHER" id="PTHR33939:SF1">
    <property type="entry name" value="DUF4371 DOMAIN-CONTAINING PROTEIN"/>
    <property type="match status" value="1"/>
</dbReference>
<sequence>MEKGHEVVYTPPYHSDLQPIEMVWAIVKGQVGRQYTQGAKFKDVHVRLTQAFAELAACSIKGCIHKADRQLNKLAEYIMEQQEVDASDSDDDNSDDGNDSNSDSSSSESDSSESGK</sequence>
<name>A0A6A4YUZ8_APHAT</name>